<dbReference type="GO" id="GO:0005886">
    <property type="term" value="C:plasma membrane"/>
    <property type="evidence" value="ECO:0007669"/>
    <property type="project" value="TreeGrafter"/>
</dbReference>
<evidence type="ECO:0000256" key="7">
    <source>
        <dbReference type="ARBA" id="ARBA00023012"/>
    </source>
</evidence>
<dbReference type="InterPro" id="IPR011006">
    <property type="entry name" value="CheY-like_superfamily"/>
</dbReference>
<dbReference type="PROSITE" id="PS50110">
    <property type="entry name" value="RESPONSE_REGULATORY"/>
    <property type="match status" value="1"/>
</dbReference>
<feature type="transmembrane region" description="Helical" evidence="12">
    <location>
        <begin position="324"/>
        <end position="341"/>
    </location>
</feature>
<dbReference type="KEGG" id="oxy:HCG48_06340"/>
<dbReference type="Gene3D" id="3.30.70.1230">
    <property type="entry name" value="Nucleotide cyclase"/>
    <property type="match status" value="1"/>
</dbReference>
<keyword evidence="6" id="KW-0418">Kinase</keyword>
<evidence type="ECO:0000313" key="16">
    <source>
        <dbReference type="EMBL" id="QIZ70237.1"/>
    </source>
</evidence>
<dbReference type="InterPro" id="IPR036890">
    <property type="entry name" value="HATPase_C_sf"/>
</dbReference>
<feature type="coiled-coil region" evidence="11">
    <location>
        <begin position="395"/>
        <end position="432"/>
    </location>
</feature>
<evidence type="ECO:0000256" key="5">
    <source>
        <dbReference type="ARBA" id="ARBA00022679"/>
    </source>
</evidence>
<dbReference type="Pfam" id="PF02518">
    <property type="entry name" value="HATPase_c"/>
    <property type="match status" value="1"/>
</dbReference>
<dbReference type="Gene3D" id="1.10.287.130">
    <property type="match status" value="1"/>
</dbReference>
<dbReference type="Pfam" id="PF00072">
    <property type="entry name" value="Response_reg"/>
    <property type="match status" value="1"/>
</dbReference>
<dbReference type="SMART" id="SM00448">
    <property type="entry name" value="REC"/>
    <property type="match status" value="1"/>
</dbReference>
<keyword evidence="4 9" id="KW-0597">Phosphoprotein</keyword>
<dbReference type="InterPro" id="IPR003594">
    <property type="entry name" value="HATPase_dom"/>
</dbReference>
<evidence type="ECO:0000256" key="3">
    <source>
        <dbReference type="ARBA" id="ARBA00012438"/>
    </source>
</evidence>
<dbReference type="CDD" id="cd16922">
    <property type="entry name" value="HATPase_EvgS-ArcB-TorS-like"/>
    <property type="match status" value="1"/>
</dbReference>
<dbReference type="PANTHER" id="PTHR43047:SF72">
    <property type="entry name" value="OSMOSENSING HISTIDINE PROTEIN KINASE SLN1"/>
    <property type="match status" value="1"/>
</dbReference>
<dbReference type="CDD" id="cd07302">
    <property type="entry name" value="CHD"/>
    <property type="match status" value="1"/>
</dbReference>
<dbReference type="InterPro" id="IPR004358">
    <property type="entry name" value="Sig_transdc_His_kin-like_C"/>
</dbReference>
<feature type="modified residue" description="4-aspartylphosphate" evidence="9">
    <location>
        <position position="771"/>
    </location>
</feature>
<dbReference type="EMBL" id="CP051167">
    <property type="protein sequence ID" value="QIZ70237.1"/>
    <property type="molecule type" value="Genomic_DNA"/>
</dbReference>
<feature type="domain" description="Guanylate cyclase" evidence="15">
    <location>
        <begin position="878"/>
        <end position="1004"/>
    </location>
</feature>
<dbReference type="SUPFAM" id="SSF47384">
    <property type="entry name" value="Homodimeric domain of signal transducing histidine kinase"/>
    <property type="match status" value="1"/>
</dbReference>
<evidence type="ECO:0000256" key="12">
    <source>
        <dbReference type="SAM" id="Phobius"/>
    </source>
</evidence>
<evidence type="ECO:0000256" key="6">
    <source>
        <dbReference type="ARBA" id="ARBA00022777"/>
    </source>
</evidence>
<dbReference type="GO" id="GO:0009927">
    <property type="term" value="F:histidine phosphotransfer kinase activity"/>
    <property type="evidence" value="ECO:0007669"/>
    <property type="project" value="TreeGrafter"/>
</dbReference>
<dbReference type="SMART" id="SM00387">
    <property type="entry name" value="HATPase_c"/>
    <property type="match status" value="1"/>
</dbReference>
<dbReference type="Proteomes" id="UP000500857">
    <property type="component" value="Chromosome"/>
</dbReference>
<evidence type="ECO:0000256" key="9">
    <source>
        <dbReference type="PROSITE-ProRule" id="PRU00169"/>
    </source>
</evidence>
<proteinExistence type="inferred from homology"/>
<dbReference type="SMART" id="SM00388">
    <property type="entry name" value="HisKA"/>
    <property type="match status" value="1"/>
</dbReference>
<protein>
    <recommendedName>
        <fullName evidence="8">Circadian input-output histidine kinase CikA</fullName>
        <ecNumber evidence="3">2.7.13.3</ecNumber>
    </recommendedName>
</protein>
<dbReference type="InterPro" id="IPR011623">
    <property type="entry name" value="7TMR_DISM_rcpt_extracell_dom1"/>
</dbReference>
<keyword evidence="5" id="KW-0808">Transferase</keyword>
<dbReference type="PROSITE" id="PS50109">
    <property type="entry name" value="HIS_KIN"/>
    <property type="match status" value="1"/>
</dbReference>
<dbReference type="PRINTS" id="PR00344">
    <property type="entry name" value="BCTRLSENSOR"/>
</dbReference>
<dbReference type="Pfam" id="PF00211">
    <property type="entry name" value="Guanylate_cyc"/>
    <property type="match status" value="1"/>
</dbReference>
<dbReference type="GO" id="GO:0000155">
    <property type="term" value="F:phosphorelay sensor kinase activity"/>
    <property type="evidence" value="ECO:0007669"/>
    <property type="project" value="InterPro"/>
</dbReference>
<evidence type="ECO:0000256" key="11">
    <source>
        <dbReference type="SAM" id="Coils"/>
    </source>
</evidence>
<feature type="repeat" description="TPR" evidence="10">
    <location>
        <begin position="1067"/>
        <end position="1100"/>
    </location>
</feature>
<dbReference type="SUPFAM" id="SSF55073">
    <property type="entry name" value="Nucleotide cyclase"/>
    <property type="match status" value="1"/>
</dbReference>
<keyword evidence="7" id="KW-0902">Two-component regulatory system</keyword>
<keyword evidence="17" id="KW-1185">Reference proteome</keyword>
<dbReference type="PANTHER" id="PTHR43047">
    <property type="entry name" value="TWO-COMPONENT HISTIDINE PROTEIN KINASE"/>
    <property type="match status" value="1"/>
</dbReference>
<keyword evidence="10" id="KW-0802">TPR repeat</keyword>
<dbReference type="InterPro" id="IPR029787">
    <property type="entry name" value="Nucleotide_cyclase"/>
</dbReference>
<dbReference type="InterPro" id="IPR003661">
    <property type="entry name" value="HisK_dim/P_dom"/>
</dbReference>
<evidence type="ECO:0000256" key="2">
    <source>
        <dbReference type="ARBA" id="ARBA00006402"/>
    </source>
</evidence>
<evidence type="ECO:0000313" key="17">
    <source>
        <dbReference type="Proteomes" id="UP000500857"/>
    </source>
</evidence>
<evidence type="ECO:0000256" key="4">
    <source>
        <dbReference type="ARBA" id="ARBA00022553"/>
    </source>
</evidence>
<sequence>MSNILPWMRSRGAYVLLFAIAVLTSVVLALPGETQPYLDSTGNEPVVLDRGWEYRWGDSPIDGTGTPLWTQSEADKEAWHPLEVPGTLTKPPGVDRLWLRVDAPPLLWSNPSIDLRGVPNILMFYLDDRAIERFTDFDRSGEVKILEYYWPIVPLPTNTQGDRFIFRVDMTDLNRLLVGGYGGVVVGSNKDLIARLINRELDRVVLGFFFVVGGLFCTIASIKNKNEQIAYFSFGLSALCIGIHVLTHTQIIFLLFPHHQVLYTLRSISFYLIPIGPYLFFEVIFGSGYRSIVRRMWQLHAVYAGVAFLLTSIGLVEWEITRNIFYLLAIASMSVLIFTSFKVAAKGSIEAKLFTAGFLVMALFAIRDILLEFKLIPGDKALYYWGMFVFIIFLELILERRLNEANRRLQAYSQELEAKNAALQEMDKLKDEFLANTSHELRTPLNGIIGLAESTIDAAAGQLSKTQMTNLSMIAASGRRLAHLIDDILDFAKLKHKNIDLHLKPIGMREMVAVVLTICQPLVGKKSLDLINSIDADLPPVLADENRVQQILYNLVGNAIKFTETGVVEISARAIAPEDEYNAESTQFLAVTIADTGIGIRPEHRDRIFESFEQGDGSTGRQYGGAGLGLAVTKQLVELHGGAIAVNSEPGKGSQFTFTLPVSTETATAPSETWGTYRATVAKLAESTSSWGENGNGAIVNAIGSSNGSPKITSNGSGDFKILIVDDEPVNLQVLVNHLSLQHYSVTQATNGPDALAIIEGGFKPDLIVLDVMMPRMTGYEVCQKIREKFAATQLPVVMLTAKNQVSDLVAGLNVGANDYLAKPVSKNELLARIKTHIQLAKINLAYGRFVPHEFLQFLEKESIVNVQLGDQVLKEMTVLFSDIRSFTTLSEGMTPKENFDFLNEYLSRVGPVIRQHQGFIDKYIGDAVMALFPDTPEDAIKAAIAMQEAVVNYNHEREQHHRPPIAIGIGLHMGSLMLGTIGEHERMESTVISDAVNLASRLEGLTKLYGASIIISGQMRDRLPNPNQYNTRFLGKVQVKGKTQSVSVFEVFDGDPPELRRLKLETRHIFEQARLLYEAQNLEEAEAMFHEVLGINPQDKAASLYIKRCQQYREQGFSDEWDAVELLSEKM</sequence>
<dbReference type="SUPFAM" id="SSF55874">
    <property type="entry name" value="ATPase domain of HSP90 chaperone/DNA topoisomerase II/histidine kinase"/>
    <property type="match status" value="1"/>
</dbReference>
<dbReference type="InterPro" id="IPR001054">
    <property type="entry name" value="A/G_cyclase"/>
</dbReference>
<dbReference type="GO" id="GO:0004016">
    <property type="term" value="F:adenylate cyclase activity"/>
    <property type="evidence" value="ECO:0007669"/>
    <property type="project" value="UniProtKB-ARBA"/>
</dbReference>
<name>A0A6H1TVR6_9CYAN</name>
<feature type="transmembrane region" description="Helical" evidence="12">
    <location>
        <begin position="382"/>
        <end position="398"/>
    </location>
</feature>
<dbReference type="Pfam" id="PF07695">
    <property type="entry name" value="7TMR-DISM_7TM"/>
    <property type="match status" value="1"/>
</dbReference>
<dbReference type="RefSeq" id="WP_168568392.1">
    <property type="nucleotide sequence ID" value="NZ_CP051167.1"/>
</dbReference>
<feature type="domain" description="Response regulatory" evidence="14">
    <location>
        <begin position="721"/>
        <end position="838"/>
    </location>
</feature>
<dbReference type="PROSITE" id="PS50125">
    <property type="entry name" value="GUANYLATE_CYCLASE_2"/>
    <property type="match status" value="1"/>
</dbReference>
<dbReference type="SMART" id="SM00044">
    <property type="entry name" value="CYCc"/>
    <property type="match status" value="1"/>
</dbReference>
<dbReference type="Gene3D" id="3.30.565.10">
    <property type="entry name" value="Histidine kinase-like ATPase, C-terminal domain"/>
    <property type="match status" value="1"/>
</dbReference>
<accession>A0A6H1TVR6</accession>
<comment type="catalytic activity">
    <reaction evidence="1">
        <text>ATP + protein L-histidine = ADP + protein N-phospho-L-histidine.</text>
        <dbReference type="EC" id="2.7.13.3"/>
    </reaction>
</comment>
<evidence type="ECO:0000256" key="8">
    <source>
        <dbReference type="ARBA" id="ARBA00074306"/>
    </source>
</evidence>
<gene>
    <name evidence="16" type="ORF">HCG48_06340</name>
</gene>
<dbReference type="InterPro" id="IPR019734">
    <property type="entry name" value="TPR_rpt"/>
</dbReference>
<dbReference type="Gene3D" id="3.40.50.2300">
    <property type="match status" value="1"/>
</dbReference>
<reference evidence="16 17" key="1">
    <citation type="submission" date="2020-04" db="EMBL/GenBank/DDBJ databases">
        <authorList>
            <person name="Basu S."/>
            <person name="Maruthanayagam V."/>
            <person name="Chakraborty S."/>
            <person name="Pramanik A."/>
            <person name="Mukherjee J."/>
            <person name="Brink B."/>
        </authorList>
    </citation>
    <scope>NUCLEOTIDE SEQUENCE [LARGE SCALE GENOMIC DNA]</scope>
    <source>
        <strain evidence="16 17">AP17</strain>
    </source>
</reference>
<evidence type="ECO:0000259" key="15">
    <source>
        <dbReference type="PROSITE" id="PS50125"/>
    </source>
</evidence>
<dbReference type="InterPro" id="IPR036097">
    <property type="entry name" value="HisK_dim/P_sf"/>
</dbReference>
<dbReference type="InterPro" id="IPR001789">
    <property type="entry name" value="Sig_transdc_resp-reg_receiver"/>
</dbReference>
<comment type="similarity">
    <text evidence="2">In the N-terminal section; belongs to the phytochrome family.</text>
</comment>
<dbReference type="FunFam" id="3.30.565.10:FF:000010">
    <property type="entry name" value="Sensor histidine kinase RcsC"/>
    <property type="match status" value="1"/>
</dbReference>
<feature type="transmembrane region" description="Helical" evidence="12">
    <location>
        <begin position="353"/>
        <end position="370"/>
    </location>
</feature>
<feature type="transmembrane region" description="Helical" evidence="12">
    <location>
        <begin position="229"/>
        <end position="256"/>
    </location>
</feature>
<keyword evidence="12" id="KW-0472">Membrane</keyword>
<evidence type="ECO:0000259" key="13">
    <source>
        <dbReference type="PROSITE" id="PS50109"/>
    </source>
</evidence>
<feature type="transmembrane region" description="Helical" evidence="12">
    <location>
        <begin position="301"/>
        <end position="318"/>
    </location>
</feature>
<feature type="transmembrane region" description="Helical" evidence="12">
    <location>
        <begin position="204"/>
        <end position="222"/>
    </location>
</feature>
<dbReference type="InterPro" id="IPR005467">
    <property type="entry name" value="His_kinase_dom"/>
</dbReference>
<dbReference type="Pfam" id="PF00512">
    <property type="entry name" value="HisKA"/>
    <property type="match status" value="1"/>
</dbReference>
<feature type="transmembrane region" description="Helical" evidence="12">
    <location>
        <begin position="268"/>
        <end position="289"/>
    </location>
</feature>
<dbReference type="AlphaFoldDB" id="A0A6H1TVR6"/>
<keyword evidence="11" id="KW-0175">Coiled coil</keyword>
<evidence type="ECO:0000256" key="1">
    <source>
        <dbReference type="ARBA" id="ARBA00000085"/>
    </source>
</evidence>
<dbReference type="PROSITE" id="PS50005">
    <property type="entry name" value="TPR"/>
    <property type="match status" value="1"/>
</dbReference>
<evidence type="ECO:0000259" key="14">
    <source>
        <dbReference type="PROSITE" id="PS50110"/>
    </source>
</evidence>
<keyword evidence="12" id="KW-1133">Transmembrane helix</keyword>
<dbReference type="CDD" id="cd00082">
    <property type="entry name" value="HisKA"/>
    <property type="match status" value="1"/>
</dbReference>
<dbReference type="GO" id="GO:0009190">
    <property type="term" value="P:cyclic nucleotide biosynthetic process"/>
    <property type="evidence" value="ECO:0007669"/>
    <property type="project" value="InterPro"/>
</dbReference>
<keyword evidence="12" id="KW-0812">Transmembrane</keyword>
<evidence type="ECO:0000256" key="10">
    <source>
        <dbReference type="PROSITE-ProRule" id="PRU00339"/>
    </source>
</evidence>
<dbReference type="EC" id="2.7.13.3" evidence="3"/>
<dbReference type="SUPFAM" id="SSF52172">
    <property type="entry name" value="CheY-like"/>
    <property type="match status" value="1"/>
</dbReference>
<feature type="domain" description="Histidine kinase" evidence="13">
    <location>
        <begin position="436"/>
        <end position="664"/>
    </location>
</feature>
<organism evidence="16 17">
    <name type="scientific">Oxynema aestuarii AP17</name>
    <dbReference type="NCBI Taxonomy" id="2064643"/>
    <lineage>
        <taxon>Bacteria</taxon>
        <taxon>Bacillati</taxon>
        <taxon>Cyanobacteriota</taxon>
        <taxon>Cyanophyceae</taxon>
        <taxon>Oscillatoriophycideae</taxon>
        <taxon>Oscillatoriales</taxon>
        <taxon>Oscillatoriaceae</taxon>
        <taxon>Oxynema</taxon>
        <taxon>Oxynema aestuarii</taxon>
    </lineage>
</organism>